<gene>
    <name evidence="1" type="ORF">A1507_17605</name>
</gene>
<dbReference type="EMBL" id="LUUJ01000102">
    <property type="protein sequence ID" value="OAI13185.1"/>
    <property type="molecule type" value="Genomic_DNA"/>
</dbReference>
<dbReference type="AlphaFoldDB" id="A0A177N5Q7"/>
<reference evidence="1 2" key="1">
    <citation type="submission" date="2016-03" db="EMBL/GenBank/DDBJ databases">
        <authorList>
            <person name="Ploux O."/>
        </authorList>
    </citation>
    <scope>NUCLEOTIDE SEQUENCE [LARGE SCALE GENOMIC DNA]</scope>
    <source>
        <strain evidence="1 2">R-45378</strain>
    </source>
</reference>
<dbReference type="RefSeq" id="WP_197488521.1">
    <property type="nucleotide sequence ID" value="NZ_LUUJ01000102.1"/>
</dbReference>
<dbReference type="Proteomes" id="UP000077857">
    <property type="component" value="Unassembled WGS sequence"/>
</dbReference>
<comment type="caution">
    <text evidence="1">The sequence shown here is derived from an EMBL/GenBank/DDBJ whole genome shotgun (WGS) entry which is preliminary data.</text>
</comment>
<organism evidence="1 2">
    <name type="scientific">Methylomonas koyamae</name>
    <dbReference type="NCBI Taxonomy" id="702114"/>
    <lineage>
        <taxon>Bacteria</taxon>
        <taxon>Pseudomonadati</taxon>
        <taxon>Pseudomonadota</taxon>
        <taxon>Gammaproteobacteria</taxon>
        <taxon>Methylococcales</taxon>
        <taxon>Methylococcaceae</taxon>
        <taxon>Methylomonas</taxon>
    </lineage>
</organism>
<accession>A0A177N5Q7</accession>
<evidence type="ECO:0000313" key="2">
    <source>
        <dbReference type="Proteomes" id="UP000077857"/>
    </source>
</evidence>
<proteinExistence type="predicted"/>
<sequence>MTDHPQNTDAALKSTVQQSLTAQGWIALDSVAIATKSYATAVGPKKAYVYLALWGCEWVLTADYDSQGHNILESLRVTLPDTSDAEEIRHLTTRFSDGIDAKVAESYAVRLTRNQPQKQPFQLGTTVVTPGVLALLEDTLIDAGQLLLRHVADWTDEDRVLLETARAEGGRLMSVYQVSGQDTVTVWVITEADHSVTTILLPDEY</sequence>
<name>A0A177N5Q7_9GAMM</name>
<protein>
    <submittedName>
        <fullName evidence="1">Uncharacterized protein</fullName>
    </submittedName>
</protein>
<evidence type="ECO:0000313" key="1">
    <source>
        <dbReference type="EMBL" id="OAI13185.1"/>
    </source>
</evidence>